<feature type="transmembrane region" description="Helical" evidence="1">
    <location>
        <begin position="12"/>
        <end position="31"/>
    </location>
</feature>
<dbReference type="RefSeq" id="WP_187534707.1">
    <property type="nucleotide sequence ID" value="NZ_CBCSHU010000013.1"/>
</dbReference>
<name>A0A7G9S0Y2_9FIRM</name>
<organism evidence="2 3">
    <name type="scientific">Erysipelothrix inopinata</name>
    <dbReference type="NCBI Taxonomy" id="225084"/>
    <lineage>
        <taxon>Bacteria</taxon>
        <taxon>Bacillati</taxon>
        <taxon>Bacillota</taxon>
        <taxon>Erysipelotrichia</taxon>
        <taxon>Erysipelotrichales</taxon>
        <taxon>Erysipelotrichaceae</taxon>
        <taxon>Erysipelothrix</taxon>
    </lineage>
</organism>
<dbReference type="Proteomes" id="UP000515928">
    <property type="component" value="Chromosome"/>
</dbReference>
<dbReference type="EMBL" id="CP060715">
    <property type="protein sequence ID" value="QNN61507.1"/>
    <property type="molecule type" value="Genomic_DNA"/>
</dbReference>
<keyword evidence="1" id="KW-1133">Transmembrane helix</keyword>
<reference evidence="2 3" key="1">
    <citation type="submission" date="2020-08" db="EMBL/GenBank/DDBJ databases">
        <title>Genome sequence of Erysipelothrix inopinata DSM 15511T.</title>
        <authorList>
            <person name="Hyun D.-W."/>
            <person name="Bae J.-W."/>
        </authorList>
    </citation>
    <scope>NUCLEOTIDE SEQUENCE [LARGE SCALE GENOMIC DNA]</scope>
    <source>
        <strain evidence="2 3">DSM 15511</strain>
    </source>
</reference>
<evidence type="ECO:0000313" key="2">
    <source>
        <dbReference type="EMBL" id="QNN61507.1"/>
    </source>
</evidence>
<keyword evidence="1" id="KW-0472">Membrane</keyword>
<proteinExistence type="predicted"/>
<gene>
    <name evidence="2" type="ORF">H9L01_03865</name>
</gene>
<evidence type="ECO:0000313" key="3">
    <source>
        <dbReference type="Proteomes" id="UP000515928"/>
    </source>
</evidence>
<sequence length="226" mass="26094">MKDKHKQSRALMGFILVLSLITVSVGSYYIVKANNNRSGIEKIGHVQDKNNFYTLRNNATEYQKELYAQLTEELSKPIKDDEKISELVAKSFVADYFTWSNKLRNNDVGGIQYIMKDYQKSVYDYATDTMYNDAYYYIQKGKVSETLEVTKINSTTSKDTFELISKDKKEPNEKIEGYRVTLDWEYKPSTVVETSKYQNKASIMVVKDTDGMFSIMEVTNGKEGQQ</sequence>
<dbReference type="AlphaFoldDB" id="A0A7G9S0Y2"/>
<dbReference type="KEGG" id="eio:H9L01_03865"/>
<keyword evidence="1" id="KW-0812">Transmembrane</keyword>
<keyword evidence="3" id="KW-1185">Reference proteome</keyword>
<evidence type="ECO:0000256" key="1">
    <source>
        <dbReference type="SAM" id="Phobius"/>
    </source>
</evidence>
<accession>A0A7G9S0Y2</accession>
<protein>
    <submittedName>
        <fullName evidence="2">Uncharacterized protein</fullName>
    </submittedName>
</protein>